<dbReference type="Pfam" id="PF00583">
    <property type="entry name" value="Acetyltransf_1"/>
    <property type="match status" value="1"/>
</dbReference>
<dbReference type="GO" id="GO:0008080">
    <property type="term" value="F:N-acetyltransferase activity"/>
    <property type="evidence" value="ECO:0007669"/>
    <property type="project" value="UniProtKB-ARBA"/>
</dbReference>
<dbReference type="PANTHER" id="PTHR10908:SF0">
    <property type="entry name" value="SEROTONIN N-ACETYLTRANSFERASE"/>
    <property type="match status" value="1"/>
</dbReference>
<evidence type="ECO:0000256" key="2">
    <source>
        <dbReference type="ARBA" id="ARBA00023315"/>
    </source>
</evidence>
<keyword evidence="2" id="KW-0012">Acyltransferase</keyword>
<dbReference type="PATRIC" id="fig|1291052.5.peg.2054"/>
<dbReference type="Gene3D" id="3.40.630.30">
    <property type="match status" value="1"/>
</dbReference>
<dbReference type="Proteomes" id="UP000051679">
    <property type="component" value="Unassembled WGS sequence"/>
</dbReference>
<gene>
    <name evidence="4" type="ORF">FC18_GL001993</name>
</gene>
<dbReference type="AlphaFoldDB" id="A0A0R1ZTH3"/>
<dbReference type="CDD" id="cd04301">
    <property type="entry name" value="NAT_SF"/>
    <property type="match status" value="1"/>
</dbReference>
<reference evidence="4 5" key="1">
    <citation type="journal article" date="2015" name="Genome Announc.">
        <title>Expanding the biotechnology potential of lactobacilli through comparative genomics of 213 strains and associated genera.</title>
        <authorList>
            <person name="Sun Z."/>
            <person name="Harris H.M."/>
            <person name="McCann A."/>
            <person name="Guo C."/>
            <person name="Argimon S."/>
            <person name="Zhang W."/>
            <person name="Yang X."/>
            <person name="Jeffery I.B."/>
            <person name="Cooney J.C."/>
            <person name="Kagawa T.F."/>
            <person name="Liu W."/>
            <person name="Song Y."/>
            <person name="Salvetti E."/>
            <person name="Wrobel A."/>
            <person name="Rasinkangas P."/>
            <person name="Parkhill J."/>
            <person name="Rea M.C."/>
            <person name="O'Sullivan O."/>
            <person name="Ritari J."/>
            <person name="Douillard F.P."/>
            <person name="Paul Ross R."/>
            <person name="Yang R."/>
            <person name="Briner A.E."/>
            <person name="Felis G.E."/>
            <person name="de Vos W.M."/>
            <person name="Barrangou R."/>
            <person name="Klaenhammer T.R."/>
            <person name="Caufield P.W."/>
            <person name="Cui Y."/>
            <person name="Zhang H."/>
            <person name="O'Toole P.W."/>
        </authorList>
    </citation>
    <scope>NUCLEOTIDE SEQUENCE [LARGE SCALE GENOMIC DNA]</scope>
    <source>
        <strain evidence="4 5">DSM 20505</strain>
    </source>
</reference>
<dbReference type="STRING" id="1291052.FC18_GL001993"/>
<dbReference type="InterPro" id="IPR016181">
    <property type="entry name" value="Acyl_CoA_acyltransferase"/>
</dbReference>
<name>A0A0R1ZTH3_9LACO</name>
<evidence type="ECO:0000259" key="3">
    <source>
        <dbReference type="PROSITE" id="PS51186"/>
    </source>
</evidence>
<evidence type="ECO:0000313" key="5">
    <source>
        <dbReference type="Proteomes" id="UP000051679"/>
    </source>
</evidence>
<dbReference type="SUPFAM" id="SSF55729">
    <property type="entry name" value="Acyl-CoA N-acyltransferases (Nat)"/>
    <property type="match status" value="1"/>
</dbReference>
<dbReference type="PANTHER" id="PTHR10908">
    <property type="entry name" value="SEROTONIN N-ACETYLTRANSFERASE"/>
    <property type="match status" value="1"/>
</dbReference>
<evidence type="ECO:0000256" key="1">
    <source>
        <dbReference type="ARBA" id="ARBA00022679"/>
    </source>
</evidence>
<comment type="caution">
    <text evidence="4">The sequence shown here is derived from an EMBL/GenBank/DDBJ whole genome shotgun (WGS) entry which is preliminary data.</text>
</comment>
<sequence length="187" mass="20343">MHLVCRHRFFYIKGTMIFSGRENNMNIVIRSAGAADLGAIMRIERAGFTPAEAASEASMAERIAKIPDTFLVAESAGQVVGFIVGPAISARYLTDDLFDHLTVNRDADKCVAVLSIAVDPATRGQGLGTALLTAFAKQAQKQHRELISLTCLERLVPYYAKHGYVNEGVADSQHAGEVWYNMVLSLA</sequence>
<evidence type="ECO:0000313" key="4">
    <source>
        <dbReference type="EMBL" id="KRM56516.1"/>
    </source>
</evidence>
<dbReference type="InterPro" id="IPR051635">
    <property type="entry name" value="SNAT-like"/>
</dbReference>
<proteinExistence type="predicted"/>
<feature type="domain" description="N-acetyltransferase" evidence="3">
    <location>
        <begin position="27"/>
        <end position="187"/>
    </location>
</feature>
<organism evidence="4 5">
    <name type="scientific">Lacticaseibacillus sharpeae JCM 1186 = DSM 20505</name>
    <dbReference type="NCBI Taxonomy" id="1291052"/>
    <lineage>
        <taxon>Bacteria</taxon>
        <taxon>Bacillati</taxon>
        <taxon>Bacillota</taxon>
        <taxon>Bacilli</taxon>
        <taxon>Lactobacillales</taxon>
        <taxon>Lactobacillaceae</taxon>
        <taxon>Lacticaseibacillus</taxon>
    </lineage>
</organism>
<dbReference type="PROSITE" id="PS51186">
    <property type="entry name" value="GNAT"/>
    <property type="match status" value="1"/>
</dbReference>
<keyword evidence="1 4" id="KW-0808">Transferase</keyword>
<protein>
    <submittedName>
        <fullName evidence="4">N-acetyltransferase GCN5</fullName>
    </submittedName>
</protein>
<accession>A0A0R1ZTH3</accession>
<dbReference type="InterPro" id="IPR000182">
    <property type="entry name" value="GNAT_dom"/>
</dbReference>
<keyword evidence="5" id="KW-1185">Reference proteome</keyword>
<dbReference type="EMBL" id="AYYO01000003">
    <property type="protein sequence ID" value="KRM56516.1"/>
    <property type="molecule type" value="Genomic_DNA"/>
</dbReference>